<gene>
    <name evidence="2" type="ORF">PSON_ATCC_30995.1.T0050075</name>
</gene>
<accession>A0A8S1KC93</accession>
<dbReference type="InterPro" id="IPR001806">
    <property type="entry name" value="Small_GTPase"/>
</dbReference>
<proteinExistence type="predicted"/>
<keyword evidence="3" id="KW-1185">Reference proteome</keyword>
<keyword evidence="1" id="KW-0547">Nucleotide-binding</keyword>
<dbReference type="GO" id="GO:0003924">
    <property type="term" value="F:GTPase activity"/>
    <property type="evidence" value="ECO:0007669"/>
    <property type="project" value="InterPro"/>
</dbReference>
<dbReference type="OrthoDB" id="5239715at2759"/>
<protein>
    <submittedName>
        <fullName evidence="2">Uncharacterized protein</fullName>
    </submittedName>
</protein>
<dbReference type="SMART" id="SM00173">
    <property type="entry name" value="RAS"/>
    <property type="match status" value="1"/>
</dbReference>
<name>A0A8S1KC93_9CILI</name>
<organism evidence="2 3">
    <name type="scientific">Paramecium sonneborni</name>
    <dbReference type="NCBI Taxonomy" id="65129"/>
    <lineage>
        <taxon>Eukaryota</taxon>
        <taxon>Sar</taxon>
        <taxon>Alveolata</taxon>
        <taxon>Ciliophora</taxon>
        <taxon>Intramacronucleata</taxon>
        <taxon>Oligohymenophorea</taxon>
        <taxon>Peniculida</taxon>
        <taxon>Parameciidae</taxon>
        <taxon>Paramecium</taxon>
    </lineage>
</organism>
<sequence>MQFQIIGKNGVGKRTLIELLQQHFQLELVTSRADVAIYLFDISDQNSLEYLKNRYNPEIQNKSTYLVGNKLDLTDQRKVSSENAHKFSAKYGMSYHEISCITKQNVSHLIYTLQLQMQQSGNISYRQQKSSTISVLKFNRISLKNANVSHTESEVSPNSIRIDNSQINNNQKINSTHSFRQNEFNVNQSQIHLRRVQTYIQDDQDSPLKKKIDDLNNSNLNNSLTSPQIIKDQIISFSNENTHNKTLQQTQSKQQTEVNLNKLNQISIDNTPKNSRISKWIDNDTNKNQTQNQNSQVIFQRSPSKLQSQIYTSRSAFNEMNNSQDKFTTIQDQMKNGLDQFKQFLAEIQDKNSNEYQNYIQIKFEKVFDSFNQDLFQQNEKQLKTEKMPQKKDSINIYEISELIKQENQINNKIKSFQNNYYHHQIKSPPITNQQNNQSSQDYISKMTTNKSFNQPSKSTNKNTLRNKSQTGIVVQLREQVNTQFNRTPERSLNYKSITPNKQLIKCVDLDDNNNQKLFSLQFKLKTGKAINIVMKKNDNLIKIAQENAQKYKLEHSAYLQLLKILKDKYRTILENDHK</sequence>
<dbReference type="GO" id="GO:0005525">
    <property type="term" value="F:GTP binding"/>
    <property type="evidence" value="ECO:0007669"/>
    <property type="project" value="InterPro"/>
</dbReference>
<evidence type="ECO:0000313" key="2">
    <source>
        <dbReference type="EMBL" id="CAD8050556.1"/>
    </source>
</evidence>
<comment type="caution">
    <text evidence="2">The sequence shown here is derived from an EMBL/GenBank/DDBJ whole genome shotgun (WGS) entry which is preliminary data.</text>
</comment>
<dbReference type="Pfam" id="PF00071">
    <property type="entry name" value="Ras"/>
    <property type="match status" value="1"/>
</dbReference>
<dbReference type="SMART" id="SM00175">
    <property type="entry name" value="RAB"/>
    <property type="match status" value="1"/>
</dbReference>
<dbReference type="PROSITE" id="PS51419">
    <property type="entry name" value="RAB"/>
    <property type="match status" value="1"/>
</dbReference>
<evidence type="ECO:0000313" key="3">
    <source>
        <dbReference type="Proteomes" id="UP000692954"/>
    </source>
</evidence>
<reference evidence="2" key="1">
    <citation type="submission" date="2021-01" db="EMBL/GenBank/DDBJ databases">
        <authorList>
            <consortium name="Genoscope - CEA"/>
            <person name="William W."/>
        </authorList>
    </citation>
    <scope>NUCLEOTIDE SEQUENCE</scope>
</reference>
<dbReference type="EMBL" id="CAJJDN010000005">
    <property type="protein sequence ID" value="CAD8050556.1"/>
    <property type="molecule type" value="Genomic_DNA"/>
</dbReference>
<dbReference type="PANTHER" id="PTHR47978">
    <property type="match status" value="1"/>
</dbReference>
<evidence type="ECO:0000256" key="1">
    <source>
        <dbReference type="ARBA" id="ARBA00022741"/>
    </source>
</evidence>
<dbReference type="Proteomes" id="UP000692954">
    <property type="component" value="Unassembled WGS sequence"/>
</dbReference>
<dbReference type="AlphaFoldDB" id="A0A8S1KC93"/>